<keyword evidence="2" id="KW-0732">Signal</keyword>
<evidence type="ECO:0000256" key="1">
    <source>
        <dbReference type="SAM" id="Phobius"/>
    </source>
</evidence>
<feature type="transmembrane region" description="Helical" evidence="1">
    <location>
        <begin position="398"/>
        <end position="416"/>
    </location>
</feature>
<feature type="chain" id="PRO_5012412998" description="Acyltransferase 3 domain-containing protein" evidence="2">
    <location>
        <begin position="18"/>
        <end position="597"/>
    </location>
</feature>
<evidence type="ECO:0000313" key="4">
    <source>
        <dbReference type="EMBL" id="OMJ79325.1"/>
    </source>
</evidence>
<proteinExistence type="predicted"/>
<dbReference type="Proteomes" id="UP000187209">
    <property type="component" value="Unassembled WGS sequence"/>
</dbReference>
<evidence type="ECO:0000259" key="3">
    <source>
        <dbReference type="Pfam" id="PF01757"/>
    </source>
</evidence>
<feature type="transmembrane region" description="Helical" evidence="1">
    <location>
        <begin position="206"/>
        <end position="234"/>
    </location>
</feature>
<feature type="signal peptide" evidence="2">
    <location>
        <begin position="1"/>
        <end position="17"/>
    </location>
</feature>
<gene>
    <name evidence="4" type="ORF">SteCoe_20666</name>
</gene>
<feature type="transmembrane region" description="Helical" evidence="1">
    <location>
        <begin position="347"/>
        <end position="368"/>
    </location>
</feature>
<dbReference type="InterPro" id="IPR052728">
    <property type="entry name" value="O2_lipid_transport_reg"/>
</dbReference>
<feature type="transmembrane region" description="Helical" evidence="1">
    <location>
        <begin position="254"/>
        <end position="272"/>
    </location>
</feature>
<keyword evidence="1" id="KW-0812">Transmembrane</keyword>
<keyword evidence="1" id="KW-1133">Transmembrane helix</keyword>
<feature type="domain" description="Acyltransferase 3" evidence="3">
    <location>
        <begin position="168"/>
        <end position="578"/>
    </location>
</feature>
<dbReference type="InterPro" id="IPR002656">
    <property type="entry name" value="Acyl_transf_3_dom"/>
</dbReference>
<dbReference type="PANTHER" id="PTHR11161">
    <property type="entry name" value="O-ACYLTRANSFERASE"/>
    <property type="match status" value="1"/>
</dbReference>
<feature type="transmembrane region" description="Helical" evidence="1">
    <location>
        <begin position="445"/>
        <end position="464"/>
    </location>
</feature>
<organism evidence="4 5">
    <name type="scientific">Stentor coeruleus</name>
    <dbReference type="NCBI Taxonomy" id="5963"/>
    <lineage>
        <taxon>Eukaryota</taxon>
        <taxon>Sar</taxon>
        <taxon>Alveolata</taxon>
        <taxon>Ciliophora</taxon>
        <taxon>Postciliodesmatophora</taxon>
        <taxon>Heterotrichea</taxon>
        <taxon>Heterotrichida</taxon>
        <taxon>Stentoridae</taxon>
        <taxon>Stentor</taxon>
    </lineage>
</organism>
<dbReference type="EMBL" id="MPUH01000476">
    <property type="protein sequence ID" value="OMJ79325.1"/>
    <property type="molecule type" value="Genomic_DNA"/>
</dbReference>
<feature type="transmembrane region" description="Helical" evidence="1">
    <location>
        <begin position="107"/>
        <end position="131"/>
    </location>
</feature>
<feature type="transmembrane region" description="Helical" evidence="1">
    <location>
        <begin position="165"/>
        <end position="186"/>
    </location>
</feature>
<keyword evidence="5" id="KW-1185">Reference proteome</keyword>
<feature type="transmembrane region" description="Helical" evidence="1">
    <location>
        <begin position="318"/>
        <end position="340"/>
    </location>
</feature>
<dbReference type="AlphaFoldDB" id="A0A1R2BRX0"/>
<keyword evidence="1" id="KW-0472">Membrane</keyword>
<comment type="caution">
    <text evidence="4">The sequence shown here is derived from an EMBL/GenBank/DDBJ whole genome shotgun (WGS) entry which is preliminary data.</text>
</comment>
<protein>
    <recommendedName>
        <fullName evidence="3">Acyltransferase 3 domain-containing protein</fullName>
    </recommendedName>
</protein>
<evidence type="ECO:0000313" key="5">
    <source>
        <dbReference type="Proteomes" id="UP000187209"/>
    </source>
</evidence>
<feature type="transmembrane region" description="Helical" evidence="1">
    <location>
        <begin position="561"/>
        <end position="579"/>
    </location>
</feature>
<dbReference type="PANTHER" id="PTHR11161:SF0">
    <property type="entry name" value="O-ACYLTRANSFERASE LIKE PROTEIN"/>
    <property type="match status" value="1"/>
</dbReference>
<accession>A0A1R2BRX0</accession>
<name>A0A1R2BRX0_9CILI</name>
<feature type="transmembrane region" description="Helical" evidence="1">
    <location>
        <begin position="484"/>
        <end position="507"/>
    </location>
</feature>
<dbReference type="Pfam" id="PF01757">
    <property type="entry name" value="Acyl_transf_3"/>
    <property type="match status" value="1"/>
</dbReference>
<sequence length="597" mass="69555">MFRENIVLLLLIVLTSSESCFPELGSIELTKDALLMLKLSGKGYNELGKYNECLRQNRKYFIMKGLDATTSVLMLGICFPINCSVESVNLSLTGTGFFVYEPESESFTIGGVLFLAILILIVLTFIVSTFLHSKSEEYTKNTIIKAFSGIIAYKNLTSSRENNKFGCFNMIKFLSFLWVIYGHCFIMKQSSSIINLERLGPMFQNWWAIISYGGFFAVDIFFSITGFFTSYFLIVQMEKTKGKIPWKLMYLNRYIRIVPTYAFVIGLNYFILPLLNSGPIWSNTRQRTVGDCDTYWWTNFLFINNFIPNGIGNGCFDIGWYLANDMQFFLIGPFLIYIYFKTQKKYRVWVFFFLIWLLEGILTFVYTFHYNLKVNSIDSTNWKDGVYIWFQMYYIKPYFRFPVYLQGITAGLIFYYNEKLKDNMHREIDDTLLEFVTKSLNFKKWISEGCFFVGVFLMMFFILIQKQVYDKLDDPEVWSRGTNAFVLTIYRVGFILGLFMFILPILIGKMPFLDKVMSHNAFEPLAKISYCGFLIHFSILVAYNSSQNNTLIDGIYFMKDFFTIATIACVFGTFIYLIIEIPTQNLQNAVIRSKKNS</sequence>
<feature type="transmembrane region" description="Helical" evidence="1">
    <location>
        <begin position="528"/>
        <end position="546"/>
    </location>
</feature>
<dbReference type="GO" id="GO:0016747">
    <property type="term" value="F:acyltransferase activity, transferring groups other than amino-acyl groups"/>
    <property type="evidence" value="ECO:0007669"/>
    <property type="project" value="InterPro"/>
</dbReference>
<reference evidence="4 5" key="1">
    <citation type="submission" date="2016-11" db="EMBL/GenBank/DDBJ databases">
        <title>The macronuclear genome of Stentor coeruleus: a giant cell with tiny introns.</title>
        <authorList>
            <person name="Slabodnick M."/>
            <person name="Ruby J.G."/>
            <person name="Reiff S.B."/>
            <person name="Swart E.C."/>
            <person name="Gosai S."/>
            <person name="Prabakaran S."/>
            <person name="Witkowska E."/>
            <person name="Larue G.E."/>
            <person name="Fisher S."/>
            <person name="Freeman R.M."/>
            <person name="Gunawardena J."/>
            <person name="Chu W."/>
            <person name="Stover N.A."/>
            <person name="Gregory B.D."/>
            <person name="Nowacki M."/>
            <person name="Derisi J."/>
            <person name="Roy S.W."/>
            <person name="Marshall W.F."/>
            <person name="Sood P."/>
        </authorList>
    </citation>
    <scope>NUCLEOTIDE SEQUENCE [LARGE SCALE GENOMIC DNA]</scope>
    <source>
        <strain evidence="4">WM001</strain>
    </source>
</reference>
<evidence type="ECO:0000256" key="2">
    <source>
        <dbReference type="SAM" id="SignalP"/>
    </source>
</evidence>
<dbReference type="OrthoDB" id="293524at2759"/>